<dbReference type="WBParaSite" id="Pan_g1606.t1">
    <property type="protein sequence ID" value="Pan_g1606.t1"/>
    <property type="gene ID" value="Pan_g1606"/>
</dbReference>
<feature type="region of interest" description="Disordered" evidence="1">
    <location>
        <begin position="29"/>
        <end position="50"/>
    </location>
</feature>
<reference evidence="3" key="2">
    <citation type="submission" date="2020-10" db="UniProtKB">
        <authorList>
            <consortium name="WormBaseParasite"/>
        </authorList>
    </citation>
    <scope>IDENTIFICATION</scope>
</reference>
<evidence type="ECO:0000313" key="2">
    <source>
        <dbReference type="Proteomes" id="UP000492821"/>
    </source>
</evidence>
<keyword evidence="2" id="KW-1185">Reference proteome</keyword>
<sequence length="75" mass="8590">MYLHHLSDRALRRPSVLLMKDYYRRIKERRQTTSRAANHTSKTDENRIEHGAGAMITISLRSVTDAAADTARIGH</sequence>
<feature type="compositionally biased region" description="Basic and acidic residues" evidence="1">
    <location>
        <begin position="41"/>
        <end position="50"/>
    </location>
</feature>
<dbReference type="Proteomes" id="UP000492821">
    <property type="component" value="Unassembled WGS sequence"/>
</dbReference>
<reference evidence="2" key="1">
    <citation type="journal article" date="2013" name="Genetics">
        <title>The draft genome and transcriptome of Panagrellus redivivus are shaped by the harsh demands of a free-living lifestyle.</title>
        <authorList>
            <person name="Srinivasan J."/>
            <person name="Dillman A.R."/>
            <person name="Macchietto M.G."/>
            <person name="Heikkinen L."/>
            <person name="Lakso M."/>
            <person name="Fracchia K.M."/>
            <person name="Antoshechkin I."/>
            <person name="Mortazavi A."/>
            <person name="Wong G."/>
            <person name="Sternberg P.W."/>
        </authorList>
    </citation>
    <scope>NUCLEOTIDE SEQUENCE [LARGE SCALE GENOMIC DNA]</scope>
    <source>
        <strain evidence="2">MT8872</strain>
    </source>
</reference>
<dbReference type="AlphaFoldDB" id="A0A7E4ZT73"/>
<evidence type="ECO:0000313" key="3">
    <source>
        <dbReference type="WBParaSite" id="Pan_g1606.t1"/>
    </source>
</evidence>
<organism evidence="2 3">
    <name type="scientific">Panagrellus redivivus</name>
    <name type="common">Microworm</name>
    <dbReference type="NCBI Taxonomy" id="6233"/>
    <lineage>
        <taxon>Eukaryota</taxon>
        <taxon>Metazoa</taxon>
        <taxon>Ecdysozoa</taxon>
        <taxon>Nematoda</taxon>
        <taxon>Chromadorea</taxon>
        <taxon>Rhabditida</taxon>
        <taxon>Tylenchina</taxon>
        <taxon>Panagrolaimomorpha</taxon>
        <taxon>Panagrolaimoidea</taxon>
        <taxon>Panagrolaimidae</taxon>
        <taxon>Panagrellus</taxon>
    </lineage>
</organism>
<protein>
    <submittedName>
        <fullName evidence="3">Uncharacterized protein</fullName>
    </submittedName>
</protein>
<proteinExistence type="predicted"/>
<evidence type="ECO:0000256" key="1">
    <source>
        <dbReference type="SAM" id="MobiDB-lite"/>
    </source>
</evidence>
<name>A0A7E4ZT73_PANRE</name>
<accession>A0A7E4ZT73</accession>